<protein>
    <submittedName>
        <fullName evidence="2">Uncharacterized protein</fullName>
    </submittedName>
</protein>
<evidence type="ECO:0000256" key="1">
    <source>
        <dbReference type="SAM" id="MobiDB-lite"/>
    </source>
</evidence>
<accession>F8P8C6</accession>
<dbReference type="AlphaFoldDB" id="F8P8C6"/>
<dbReference type="RefSeq" id="XP_007322648.1">
    <property type="nucleotide sequence ID" value="XM_007322586.1"/>
</dbReference>
<proteinExistence type="predicted"/>
<evidence type="ECO:0000313" key="2">
    <source>
        <dbReference type="EMBL" id="EGO20682.1"/>
    </source>
</evidence>
<organism>
    <name type="scientific">Serpula lacrymans var. lacrymans (strain S7.9)</name>
    <name type="common">Dry rot fungus</name>
    <dbReference type="NCBI Taxonomy" id="578457"/>
    <lineage>
        <taxon>Eukaryota</taxon>
        <taxon>Fungi</taxon>
        <taxon>Dikarya</taxon>
        <taxon>Basidiomycota</taxon>
        <taxon>Agaricomycotina</taxon>
        <taxon>Agaricomycetes</taxon>
        <taxon>Agaricomycetidae</taxon>
        <taxon>Boletales</taxon>
        <taxon>Coniophorineae</taxon>
        <taxon>Serpulaceae</taxon>
        <taxon>Serpula</taxon>
    </lineage>
</organism>
<sequence length="68" mass="7571">MMMCQARRARLGKEWYEVDPAGVSENERQLCVAPDDEQSQGGTALIGGGRDKHGCRRSDQMTERETDG</sequence>
<dbReference type="EMBL" id="GL945440">
    <property type="protein sequence ID" value="EGO20682.1"/>
    <property type="molecule type" value="Genomic_DNA"/>
</dbReference>
<dbReference type="Proteomes" id="UP000008064">
    <property type="component" value="Unassembled WGS sequence"/>
</dbReference>
<gene>
    <name evidence="2" type="ORF">SERLADRAFT_477097</name>
</gene>
<feature type="compositionally biased region" description="Basic and acidic residues" evidence="1">
    <location>
        <begin position="49"/>
        <end position="68"/>
    </location>
</feature>
<name>F8P8C6_SERL9</name>
<feature type="region of interest" description="Disordered" evidence="1">
    <location>
        <begin position="34"/>
        <end position="68"/>
    </location>
</feature>
<dbReference type="HOGENOM" id="CLU_2795519_0_0_1"/>
<reference evidence="2" key="1">
    <citation type="submission" date="2011-04" db="EMBL/GenBank/DDBJ databases">
        <title>Evolution of plant cell wall degrading machinery underlies the functional diversity of forest fungi.</title>
        <authorList>
            <consortium name="US DOE Joint Genome Institute (JGI-PGF)"/>
            <person name="Eastwood D.C."/>
            <person name="Floudas D."/>
            <person name="Binder M."/>
            <person name="Majcherczyk A."/>
            <person name="Schneider P."/>
            <person name="Aerts A."/>
            <person name="Asiegbu F.O."/>
            <person name="Baker S.E."/>
            <person name="Barry K."/>
            <person name="Bendiksby M."/>
            <person name="Blumentritt M."/>
            <person name="Coutinho P.M."/>
            <person name="Cullen D."/>
            <person name="Cullen D."/>
            <person name="Gathman A."/>
            <person name="Goodell B."/>
            <person name="Henrissat B."/>
            <person name="Ihrmark K."/>
            <person name="Kauserud H."/>
            <person name="Kohler A."/>
            <person name="LaButti K."/>
            <person name="Lapidus A."/>
            <person name="Lavin J.L."/>
            <person name="Lee Y.-H."/>
            <person name="Lindquist E."/>
            <person name="Lilly W."/>
            <person name="Lucas S."/>
            <person name="Morin E."/>
            <person name="Murat C."/>
            <person name="Oguiza J.A."/>
            <person name="Park J."/>
            <person name="Pisabarro A.G."/>
            <person name="Riley R."/>
            <person name="Rosling A."/>
            <person name="Salamov A."/>
            <person name="Schmidt O."/>
            <person name="Schmutz J."/>
            <person name="Skrede I."/>
            <person name="Stenlid J."/>
            <person name="Wiebenga A."/>
            <person name="Xie X."/>
            <person name="Kues U."/>
            <person name="Hibbett D.S."/>
            <person name="Hoffmeister D."/>
            <person name="Hogberg N."/>
            <person name="Martin F."/>
            <person name="Grigoriev I.V."/>
            <person name="Watkinson S.C."/>
        </authorList>
    </citation>
    <scope>NUCLEOTIDE SEQUENCE</scope>
    <source>
        <strain evidence="2">S7.9</strain>
    </source>
</reference>
<dbReference type="GeneID" id="18820932"/>
<dbReference type="KEGG" id="sla:SERLADRAFT_477097"/>